<proteinExistence type="predicted"/>
<gene>
    <name evidence="2" type="ORF">HKI87_09g56460</name>
</gene>
<evidence type="ECO:0000313" key="3">
    <source>
        <dbReference type="Proteomes" id="UP001472866"/>
    </source>
</evidence>
<accession>A0AAX4PCY4</accession>
<sequence length="126" mass="14064">MGIFVPWGKNKREEPEEVEGIKPKRMRSPPLASPDVAEVVVVQPVTPTAPVPAPVHPLQQLPSLPRMESFDVFKPGSLECLLQKCRTSSFNSISHLMERPSFRSLSSLSFHEDSYFNDTDAAAMQE</sequence>
<reference evidence="2 3" key="1">
    <citation type="submission" date="2024-03" db="EMBL/GenBank/DDBJ databases">
        <title>Complete genome sequence of the green alga Chloropicon roscoffensis RCC1871.</title>
        <authorList>
            <person name="Lemieux C."/>
            <person name="Pombert J.-F."/>
            <person name="Otis C."/>
            <person name="Turmel M."/>
        </authorList>
    </citation>
    <scope>NUCLEOTIDE SEQUENCE [LARGE SCALE GENOMIC DNA]</scope>
    <source>
        <strain evidence="2 3">RCC1871</strain>
    </source>
</reference>
<organism evidence="2 3">
    <name type="scientific">Chloropicon roscoffensis</name>
    <dbReference type="NCBI Taxonomy" id="1461544"/>
    <lineage>
        <taxon>Eukaryota</taxon>
        <taxon>Viridiplantae</taxon>
        <taxon>Chlorophyta</taxon>
        <taxon>Chloropicophyceae</taxon>
        <taxon>Chloropicales</taxon>
        <taxon>Chloropicaceae</taxon>
        <taxon>Chloropicon</taxon>
    </lineage>
</organism>
<dbReference type="AlphaFoldDB" id="A0AAX4PCY4"/>
<feature type="region of interest" description="Disordered" evidence="1">
    <location>
        <begin position="1"/>
        <end position="30"/>
    </location>
</feature>
<keyword evidence="3" id="KW-1185">Reference proteome</keyword>
<name>A0AAX4PCY4_9CHLO</name>
<evidence type="ECO:0000256" key="1">
    <source>
        <dbReference type="SAM" id="MobiDB-lite"/>
    </source>
</evidence>
<protein>
    <submittedName>
        <fullName evidence="2">Uncharacterized protein</fullName>
    </submittedName>
</protein>
<evidence type="ECO:0000313" key="2">
    <source>
        <dbReference type="EMBL" id="WZN64092.1"/>
    </source>
</evidence>
<feature type="compositionally biased region" description="Basic and acidic residues" evidence="1">
    <location>
        <begin position="10"/>
        <end position="22"/>
    </location>
</feature>
<dbReference type="EMBL" id="CP151509">
    <property type="protein sequence ID" value="WZN64092.1"/>
    <property type="molecule type" value="Genomic_DNA"/>
</dbReference>
<dbReference type="Proteomes" id="UP001472866">
    <property type="component" value="Chromosome 09"/>
</dbReference>